<evidence type="ECO:0000259" key="4">
    <source>
        <dbReference type="SMART" id="SM00984"/>
    </source>
</evidence>
<dbReference type="EMBL" id="MHFR01000063">
    <property type="protein sequence ID" value="OGW95450.1"/>
    <property type="molecule type" value="Genomic_DNA"/>
</dbReference>
<dbReference type="Pfam" id="PF03721">
    <property type="entry name" value="UDPG_MGDP_dh_N"/>
    <property type="match status" value="1"/>
</dbReference>
<dbReference type="NCBIfam" id="TIGR03026">
    <property type="entry name" value="NDP-sugDHase"/>
    <property type="match status" value="1"/>
</dbReference>
<dbReference type="SUPFAM" id="SSF51735">
    <property type="entry name" value="NAD(P)-binding Rossmann-fold domains"/>
    <property type="match status" value="1"/>
</dbReference>
<dbReference type="AlphaFoldDB" id="A0A1G1KR78"/>
<proteinExistence type="inferred from homology"/>
<dbReference type="PANTHER" id="PTHR43491:SF1">
    <property type="entry name" value="UDP-N-ACETYL-D-MANNOSAMINE DEHYDROGENASE"/>
    <property type="match status" value="1"/>
</dbReference>
<dbReference type="Pfam" id="PF00984">
    <property type="entry name" value="UDPG_MGDP_dh"/>
    <property type="match status" value="1"/>
</dbReference>
<dbReference type="GO" id="GO:0016616">
    <property type="term" value="F:oxidoreductase activity, acting on the CH-OH group of donors, NAD or NADP as acceptor"/>
    <property type="evidence" value="ECO:0007669"/>
    <property type="project" value="InterPro"/>
</dbReference>
<dbReference type="InterPro" id="IPR036220">
    <property type="entry name" value="UDP-Glc/GDP-Man_DH_C_sf"/>
</dbReference>
<dbReference type="PIRSF" id="PIRSF500136">
    <property type="entry name" value="UDP_ManNAc_DH"/>
    <property type="match status" value="1"/>
</dbReference>
<keyword evidence="2" id="KW-0520">NAD</keyword>
<gene>
    <name evidence="5" type="ORF">A3G33_10765</name>
</gene>
<dbReference type="PANTHER" id="PTHR43491">
    <property type="entry name" value="UDP-N-ACETYL-D-MANNOSAMINE DEHYDROGENASE"/>
    <property type="match status" value="1"/>
</dbReference>
<reference evidence="5 6" key="1">
    <citation type="journal article" date="2016" name="Nat. Commun.">
        <title>Thousands of microbial genomes shed light on interconnected biogeochemical processes in an aquifer system.</title>
        <authorList>
            <person name="Anantharaman K."/>
            <person name="Brown C.T."/>
            <person name="Hug L.A."/>
            <person name="Sharon I."/>
            <person name="Castelle C.J."/>
            <person name="Probst A.J."/>
            <person name="Thomas B.C."/>
            <person name="Singh A."/>
            <person name="Wilkins M.J."/>
            <person name="Karaoz U."/>
            <person name="Brodie E.L."/>
            <person name="Williams K.H."/>
            <person name="Hubbard S.S."/>
            <person name="Banfield J.F."/>
        </authorList>
    </citation>
    <scope>NUCLEOTIDE SEQUENCE [LARGE SCALE GENOMIC DNA]</scope>
</reference>
<dbReference type="InterPro" id="IPR008927">
    <property type="entry name" value="6-PGluconate_DH-like_C_sf"/>
</dbReference>
<dbReference type="GO" id="GO:0051287">
    <property type="term" value="F:NAD binding"/>
    <property type="evidence" value="ECO:0007669"/>
    <property type="project" value="InterPro"/>
</dbReference>
<comment type="similarity">
    <text evidence="3">Belongs to the UDP-glucose/GDP-mannose dehydrogenase family.</text>
</comment>
<feature type="domain" description="UDP-glucose/GDP-mannose dehydrogenase C-terminal" evidence="4">
    <location>
        <begin position="333"/>
        <end position="427"/>
    </location>
</feature>
<accession>A0A1G1KR78</accession>
<evidence type="ECO:0000256" key="1">
    <source>
        <dbReference type="ARBA" id="ARBA00023002"/>
    </source>
</evidence>
<dbReference type="GO" id="GO:0016628">
    <property type="term" value="F:oxidoreductase activity, acting on the CH-CH group of donors, NAD or NADP as acceptor"/>
    <property type="evidence" value="ECO:0007669"/>
    <property type="project" value="InterPro"/>
</dbReference>
<dbReference type="GO" id="GO:0000271">
    <property type="term" value="P:polysaccharide biosynthetic process"/>
    <property type="evidence" value="ECO:0007669"/>
    <property type="project" value="InterPro"/>
</dbReference>
<dbReference type="Pfam" id="PF03720">
    <property type="entry name" value="UDPG_MGDP_dh_C"/>
    <property type="match status" value="1"/>
</dbReference>
<evidence type="ECO:0000256" key="3">
    <source>
        <dbReference type="PIRNR" id="PIRNR000124"/>
    </source>
</evidence>
<protein>
    <submittedName>
        <fullName evidence="5">UDP-N-acetyl-D-glucosamine dehydrogenase</fullName>
    </submittedName>
</protein>
<keyword evidence="1" id="KW-0560">Oxidoreductase</keyword>
<dbReference type="InterPro" id="IPR014026">
    <property type="entry name" value="UDP-Glc/GDP-Man_DH_dimer"/>
</dbReference>
<dbReference type="InterPro" id="IPR036291">
    <property type="entry name" value="NAD(P)-bd_dom_sf"/>
</dbReference>
<evidence type="ECO:0000313" key="6">
    <source>
        <dbReference type="Proteomes" id="UP000178187"/>
    </source>
</evidence>
<dbReference type="SMART" id="SM00984">
    <property type="entry name" value="UDPG_MGDP_dh_C"/>
    <property type="match status" value="1"/>
</dbReference>
<dbReference type="SUPFAM" id="SSF48179">
    <property type="entry name" value="6-phosphogluconate dehydrogenase C-terminal domain-like"/>
    <property type="match status" value="1"/>
</dbReference>
<dbReference type="Proteomes" id="UP000178187">
    <property type="component" value="Unassembled WGS sequence"/>
</dbReference>
<dbReference type="InterPro" id="IPR014027">
    <property type="entry name" value="UDP-Glc/GDP-Man_DH_C"/>
</dbReference>
<dbReference type="InterPro" id="IPR017476">
    <property type="entry name" value="UDP-Glc/GDP-Man"/>
</dbReference>
<organism evidence="5 6">
    <name type="scientific">Candidatus Danuiimicrobium aquiferis</name>
    <dbReference type="NCBI Taxonomy" id="1801832"/>
    <lineage>
        <taxon>Bacteria</taxon>
        <taxon>Pseudomonadati</taxon>
        <taxon>Candidatus Omnitrophota</taxon>
        <taxon>Candidatus Danuiimicrobium</taxon>
    </lineage>
</organism>
<dbReference type="Gene3D" id="3.40.50.720">
    <property type="entry name" value="NAD(P)-binding Rossmann-like Domain"/>
    <property type="match status" value="2"/>
</dbReference>
<dbReference type="PIRSF" id="PIRSF000124">
    <property type="entry name" value="UDPglc_GDPman_dh"/>
    <property type="match status" value="1"/>
</dbReference>
<sequence>MQTSTQQQLNEKIRTKTIRAGIIGLGYVGLPLAVEFARAGVEVIGIDIDSKKVTSVQQGKSYILDVKESDVATFVKREKLHATTDFSVIANLDTVNICVPTPLRKSKDPDISYIVAATQEIAKYVHPGMLIILESTTYPGTTEEVILPMLEEKGLKVGKDFFLAFSPERVDPGNPKYHTGNIPKVVGGVTKECTELAAAFYGLVMDTVCRVKSASSAEMVKLLENTFRSVNIGLVNELCQMCAKMNLDVWEIIDAASTKPFGYMPFYPGPGIGGHCIPLDPHYLAWKARSYGFAPRFIELASEVNESMPEFVVRKAQDVLNEKGRALKGANVRILGVTYKKNISDQRESPAHSIIEILLKKGAYVSCSDPFVPEYQVEDKSFKSLPVDEQSKDVDLAILVTDHDQFDKQKLLDTFKTILDTRNAFRDNPSAKVVKI</sequence>
<name>A0A1G1KR78_9BACT</name>
<dbReference type="InterPro" id="IPR001732">
    <property type="entry name" value="UDP-Glc/GDP-Man_DH_N"/>
</dbReference>
<dbReference type="SUPFAM" id="SSF52413">
    <property type="entry name" value="UDP-glucose/GDP-mannose dehydrogenase C-terminal domain"/>
    <property type="match status" value="1"/>
</dbReference>
<evidence type="ECO:0000256" key="2">
    <source>
        <dbReference type="ARBA" id="ARBA00023027"/>
    </source>
</evidence>
<evidence type="ECO:0000313" key="5">
    <source>
        <dbReference type="EMBL" id="OGW95450.1"/>
    </source>
</evidence>
<dbReference type="InterPro" id="IPR028359">
    <property type="entry name" value="UDP_ManNAc/GlcNAc_DH"/>
</dbReference>
<comment type="caution">
    <text evidence="5">The sequence shown here is derived from an EMBL/GenBank/DDBJ whole genome shotgun (WGS) entry which is preliminary data.</text>
</comment>